<accession>A0A1C0Z731</accession>
<keyword evidence="1" id="KW-0614">Plasmid</keyword>
<dbReference type="InterPro" id="IPR025955">
    <property type="entry name" value="TraC/Conjuga_ATPase"/>
</dbReference>
<geneLocation type="plasmid" evidence="1">
    <name>p972816</name>
</geneLocation>
<organism evidence="1">
    <name type="scientific">Salmonella enterica I</name>
    <dbReference type="NCBI Taxonomy" id="59201"/>
    <lineage>
        <taxon>Bacteria</taxon>
        <taxon>Pseudomonadati</taxon>
        <taxon>Pseudomonadota</taxon>
        <taxon>Gammaproteobacteria</taxon>
        <taxon>Enterobacterales</taxon>
        <taxon>Enterobacteriaceae</taxon>
        <taxon>Salmonella</taxon>
    </lineage>
</organism>
<evidence type="ECO:0000313" key="1">
    <source>
        <dbReference type="EMBL" id="ANY04758.1"/>
    </source>
</evidence>
<protein>
    <recommendedName>
        <fullName evidence="2">Conjugal transfer protein TraC</fullName>
    </recommendedName>
</protein>
<gene>
    <name evidence="1" type="ORF">CO44_24385</name>
</gene>
<proteinExistence type="predicted"/>
<dbReference type="EMBL" id="CP007485">
    <property type="protein sequence ID" value="ANY04758.1"/>
    <property type="molecule type" value="Genomic_DNA"/>
</dbReference>
<reference evidence="1" key="1">
    <citation type="submission" date="2014-03" db="EMBL/GenBank/DDBJ databases">
        <authorList>
            <person name="Saikia M."/>
            <person name="Chaudhari Y."/>
            <person name="Khan M."/>
            <person name="Devi D."/>
        </authorList>
    </citation>
    <scope>NUCLEOTIDE SEQUENCE</scope>
    <source>
        <strain evidence="1">SA972816</strain>
        <plasmid evidence="1">p972816</plasmid>
    </source>
</reference>
<dbReference type="RefSeq" id="WP_000637385.1">
    <property type="nucleotide sequence ID" value="NZ_LSZD01000085.1"/>
</dbReference>
<sequence>MIVTIKKKLEETLIPEHLRAAGIIPVLAYDEDDHVFLMDDHSAGFGFMCEPLCGADEKVQERMNGFLNQEFPSKTTLQFVLFRSPDINQEMYRMMGLRDGFRHELLTSVIKERINFLQHHTTDRIFAKTNKGIYDNGLIQDLKLFVTCKVPIKNNNPTESELQQLAQLRTKVESSLQTVGLRPRTMTAVNYIRIMSTILNWGPDASWRHDSVDWEMDKPICEQIFDYGTDVEVSS</sequence>
<name>A0A1C0Z731_SALET</name>
<evidence type="ECO:0008006" key="2">
    <source>
        <dbReference type="Google" id="ProtNLM"/>
    </source>
</evidence>
<dbReference type="Pfam" id="PF11130">
    <property type="entry name" value="TraC_F_IV"/>
    <property type="match status" value="1"/>
</dbReference>
<dbReference type="PATRIC" id="fig|59201.251.peg.5025"/>
<dbReference type="AlphaFoldDB" id="A0A1C0Z731"/>